<reference evidence="2" key="1">
    <citation type="journal article" date="2020" name="Stud. Mycol.">
        <title>101 Dothideomycetes genomes: a test case for predicting lifestyles and emergence of pathogens.</title>
        <authorList>
            <person name="Haridas S."/>
            <person name="Albert R."/>
            <person name="Binder M."/>
            <person name="Bloem J."/>
            <person name="Labutti K."/>
            <person name="Salamov A."/>
            <person name="Andreopoulos B."/>
            <person name="Baker S."/>
            <person name="Barry K."/>
            <person name="Bills G."/>
            <person name="Bluhm B."/>
            <person name="Cannon C."/>
            <person name="Castanera R."/>
            <person name="Culley D."/>
            <person name="Daum C."/>
            <person name="Ezra D."/>
            <person name="Gonzalez J."/>
            <person name="Henrissat B."/>
            <person name="Kuo A."/>
            <person name="Liang C."/>
            <person name="Lipzen A."/>
            <person name="Lutzoni F."/>
            <person name="Magnuson J."/>
            <person name="Mondo S."/>
            <person name="Nolan M."/>
            <person name="Ohm R."/>
            <person name="Pangilinan J."/>
            <person name="Park H.-J."/>
            <person name="Ramirez L."/>
            <person name="Alfaro M."/>
            <person name="Sun H."/>
            <person name="Tritt A."/>
            <person name="Yoshinaga Y."/>
            <person name="Zwiers L.-H."/>
            <person name="Turgeon B."/>
            <person name="Goodwin S."/>
            <person name="Spatafora J."/>
            <person name="Crous P."/>
            <person name="Grigoriev I."/>
        </authorList>
    </citation>
    <scope>NUCLEOTIDE SEQUENCE</scope>
    <source>
        <strain evidence="2">CBS 473.64</strain>
    </source>
</reference>
<dbReference type="AlphaFoldDB" id="A0A6A6RR06"/>
<feature type="region of interest" description="Disordered" evidence="1">
    <location>
        <begin position="27"/>
        <end position="46"/>
    </location>
</feature>
<gene>
    <name evidence="2" type="ORF">P280DRAFT_551814</name>
</gene>
<organism evidence="2 3">
    <name type="scientific">Massarina eburnea CBS 473.64</name>
    <dbReference type="NCBI Taxonomy" id="1395130"/>
    <lineage>
        <taxon>Eukaryota</taxon>
        <taxon>Fungi</taxon>
        <taxon>Dikarya</taxon>
        <taxon>Ascomycota</taxon>
        <taxon>Pezizomycotina</taxon>
        <taxon>Dothideomycetes</taxon>
        <taxon>Pleosporomycetidae</taxon>
        <taxon>Pleosporales</taxon>
        <taxon>Massarineae</taxon>
        <taxon>Massarinaceae</taxon>
        <taxon>Massarina</taxon>
    </lineage>
</organism>
<accession>A0A6A6RR06</accession>
<evidence type="ECO:0000313" key="2">
    <source>
        <dbReference type="EMBL" id="KAF2637637.1"/>
    </source>
</evidence>
<name>A0A6A6RR06_9PLEO</name>
<sequence>MSQHQQTVELETSPHSTLASPFITLFPASPPLTPPKRPAHIPSDKSTPFEPPIIYIPNIVIPGITTEETSLNPLIIHDTPNLTPSQLSSWTTSITNLHPSNLPTMHQVTEILSTLTNISTHTNALNRKITRSRIHSNPFAYSKPALHSEIEALHSAAEKAQSAALLCLKPLNPYIYKIQCLINDIAPHHDRDTTHLQRHRDAAYITGYRETTTAVLVYTQAIRLRDVANAIVRELKHHGVVKMLREGGFGGMGRDVERLPGMDEERGVRVAEKYFSAGLYGARRGVRKVVVDGDGGDRVGVVEL</sequence>
<evidence type="ECO:0000313" key="3">
    <source>
        <dbReference type="Proteomes" id="UP000799753"/>
    </source>
</evidence>
<dbReference type="EMBL" id="MU006792">
    <property type="protein sequence ID" value="KAF2637637.1"/>
    <property type="molecule type" value="Genomic_DNA"/>
</dbReference>
<dbReference type="Proteomes" id="UP000799753">
    <property type="component" value="Unassembled WGS sequence"/>
</dbReference>
<evidence type="ECO:0000256" key="1">
    <source>
        <dbReference type="SAM" id="MobiDB-lite"/>
    </source>
</evidence>
<keyword evidence="3" id="KW-1185">Reference proteome</keyword>
<protein>
    <submittedName>
        <fullName evidence="2">Uncharacterized protein</fullName>
    </submittedName>
</protein>
<proteinExistence type="predicted"/>